<feature type="region of interest" description="Disordered" evidence="1">
    <location>
        <begin position="44"/>
        <end position="89"/>
    </location>
</feature>
<proteinExistence type="predicted"/>
<dbReference type="InParanoid" id="K1PGC5"/>
<accession>K1PGC5</accession>
<evidence type="ECO:0000256" key="1">
    <source>
        <dbReference type="SAM" id="MobiDB-lite"/>
    </source>
</evidence>
<dbReference type="SUPFAM" id="SSF82895">
    <property type="entry name" value="TSP-1 type 1 repeat"/>
    <property type="match status" value="1"/>
</dbReference>
<dbReference type="InterPro" id="IPR000884">
    <property type="entry name" value="TSP1_rpt"/>
</dbReference>
<name>K1PGC5_MAGGI</name>
<organism evidence="2">
    <name type="scientific">Magallana gigas</name>
    <name type="common">Pacific oyster</name>
    <name type="synonym">Crassostrea gigas</name>
    <dbReference type="NCBI Taxonomy" id="29159"/>
    <lineage>
        <taxon>Eukaryota</taxon>
        <taxon>Metazoa</taxon>
        <taxon>Spiralia</taxon>
        <taxon>Lophotrochozoa</taxon>
        <taxon>Mollusca</taxon>
        <taxon>Bivalvia</taxon>
        <taxon>Autobranchia</taxon>
        <taxon>Pteriomorphia</taxon>
        <taxon>Ostreida</taxon>
        <taxon>Ostreoidea</taxon>
        <taxon>Ostreidae</taxon>
        <taxon>Magallana</taxon>
    </lineage>
</organism>
<gene>
    <name evidence="2" type="ORF">CGI_10005647</name>
</gene>
<dbReference type="Gene3D" id="2.20.100.10">
    <property type="entry name" value="Thrombospondin type-1 (TSP1) repeat"/>
    <property type="match status" value="1"/>
</dbReference>
<reference evidence="2" key="1">
    <citation type="journal article" date="2012" name="Nature">
        <title>The oyster genome reveals stress adaptation and complexity of shell formation.</title>
        <authorList>
            <person name="Zhang G."/>
            <person name="Fang X."/>
            <person name="Guo X."/>
            <person name="Li L."/>
            <person name="Luo R."/>
            <person name="Xu F."/>
            <person name="Yang P."/>
            <person name="Zhang L."/>
            <person name="Wang X."/>
            <person name="Qi H."/>
            <person name="Xiong Z."/>
            <person name="Que H."/>
            <person name="Xie Y."/>
            <person name="Holland P.W."/>
            <person name="Paps J."/>
            <person name="Zhu Y."/>
            <person name="Wu F."/>
            <person name="Chen Y."/>
            <person name="Wang J."/>
            <person name="Peng C."/>
            <person name="Meng J."/>
            <person name="Yang L."/>
            <person name="Liu J."/>
            <person name="Wen B."/>
            <person name="Zhang N."/>
            <person name="Huang Z."/>
            <person name="Zhu Q."/>
            <person name="Feng Y."/>
            <person name="Mount A."/>
            <person name="Hedgecock D."/>
            <person name="Xu Z."/>
            <person name="Liu Y."/>
            <person name="Domazet-Loso T."/>
            <person name="Du Y."/>
            <person name="Sun X."/>
            <person name="Zhang S."/>
            <person name="Liu B."/>
            <person name="Cheng P."/>
            <person name="Jiang X."/>
            <person name="Li J."/>
            <person name="Fan D."/>
            <person name="Wang W."/>
            <person name="Fu W."/>
            <person name="Wang T."/>
            <person name="Wang B."/>
            <person name="Zhang J."/>
            <person name="Peng Z."/>
            <person name="Li Y."/>
            <person name="Li N."/>
            <person name="Wang J."/>
            <person name="Chen M."/>
            <person name="He Y."/>
            <person name="Tan F."/>
            <person name="Song X."/>
            <person name="Zheng Q."/>
            <person name="Huang R."/>
            <person name="Yang H."/>
            <person name="Du X."/>
            <person name="Chen L."/>
            <person name="Yang M."/>
            <person name="Gaffney P.M."/>
            <person name="Wang S."/>
            <person name="Luo L."/>
            <person name="She Z."/>
            <person name="Ming Y."/>
            <person name="Huang W."/>
            <person name="Zhang S."/>
            <person name="Huang B."/>
            <person name="Zhang Y."/>
            <person name="Qu T."/>
            <person name="Ni P."/>
            <person name="Miao G."/>
            <person name="Wang J."/>
            <person name="Wang Q."/>
            <person name="Steinberg C.E."/>
            <person name="Wang H."/>
            <person name="Li N."/>
            <person name="Qian L."/>
            <person name="Zhang G."/>
            <person name="Li Y."/>
            <person name="Yang H."/>
            <person name="Liu X."/>
            <person name="Wang J."/>
            <person name="Yin Y."/>
            <person name="Wang J."/>
        </authorList>
    </citation>
    <scope>NUCLEOTIDE SEQUENCE [LARGE SCALE GENOMIC DNA]</scope>
    <source>
        <strain evidence="2">05x7-T-G4-1.051#20</strain>
    </source>
</reference>
<feature type="compositionally biased region" description="Basic residues" evidence="1">
    <location>
        <begin position="224"/>
        <end position="234"/>
    </location>
</feature>
<dbReference type="AlphaFoldDB" id="K1PGC5"/>
<feature type="compositionally biased region" description="Low complexity" evidence="1">
    <location>
        <begin position="50"/>
        <end position="63"/>
    </location>
</feature>
<protein>
    <submittedName>
        <fullName evidence="2">Uncharacterized protein</fullName>
    </submittedName>
</protein>
<sequence length="245" mass="26933">MTKVPDVVVWPTSELRGRVINGRDGERAIFEEVEVSFRLKMLRASKSKRNSSSPYAASNPAASRLGRGSGTQPQPQPALSTPEAPVQPVEMPVPDVTISTPANKQIPVPATSGVHGQTQWSSWTPCDKECYTGTKSRARECPEGDSSCSAIETRKCNVFSCNKTTMLTSTSSKTAPPPTLPLMTLPVSSLAGLTTESAKYHLSNLRDGNNRNVNRGIVQRLLKNHKDKRRRARQQVRDNKKEKHK</sequence>
<evidence type="ECO:0000313" key="2">
    <source>
        <dbReference type="EMBL" id="EKC20648.1"/>
    </source>
</evidence>
<feature type="region of interest" description="Disordered" evidence="1">
    <location>
        <begin position="224"/>
        <end position="245"/>
    </location>
</feature>
<dbReference type="SMART" id="SM00209">
    <property type="entry name" value="TSP1"/>
    <property type="match status" value="1"/>
</dbReference>
<dbReference type="InterPro" id="IPR036383">
    <property type="entry name" value="TSP1_rpt_sf"/>
</dbReference>
<dbReference type="HOGENOM" id="CLU_1134497_0_0_1"/>
<feature type="compositionally biased region" description="Basic and acidic residues" evidence="1">
    <location>
        <begin position="235"/>
        <end position="245"/>
    </location>
</feature>
<dbReference type="EMBL" id="JH817724">
    <property type="protein sequence ID" value="EKC20648.1"/>
    <property type="molecule type" value="Genomic_DNA"/>
</dbReference>
<dbReference type="PROSITE" id="PS50092">
    <property type="entry name" value="TSP1"/>
    <property type="match status" value="1"/>
</dbReference>
<feature type="compositionally biased region" description="Polar residues" evidence="1">
    <location>
        <begin position="70"/>
        <end position="79"/>
    </location>
</feature>